<feature type="coiled-coil region" evidence="1">
    <location>
        <begin position="890"/>
        <end position="917"/>
    </location>
</feature>
<keyword evidence="2" id="KW-0812">Transmembrane</keyword>
<dbReference type="EMBL" id="MG023085">
    <property type="protein sequence ID" value="AWW87164.1"/>
    <property type="molecule type" value="Genomic_DNA"/>
</dbReference>
<evidence type="ECO:0000256" key="1">
    <source>
        <dbReference type="SAM" id="Coils"/>
    </source>
</evidence>
<name>A0A2Z4K412_PASMD</name>
<dbReference type="Pfam" id="PF20155">
    <property type="entry name" value="TMP_3"/>
    <property type="match status" value="1"/>
</dbReference>
<reference evidence="5" key="1">
    <citation type="submission" date="2017-10" db="EMBL/GenBank/DDBJ databases">
        <title>Pathogenic variability among Pasteurella multocida A isolates from Brazilian pig farms.</title>
        <authorList>
            <person name="Oliveira J.X."/>
            <person name="Mores M.A.Z."/>
            <person name="Rebellato R."/>
            <person name="Kich J.D."/>
            <person name="Cantao M.E."/>
            <person name="Klein C.S."/>
            <person name="Guedes R.M."/>
            <person name="Coldebella A."/>
            <person name="Barcellos D.E.S.N."/>
            <person name="Mores N."/>
        </authorList>
    </citation>
    <scope>NUCLEOTIDE SEQUENCE</scope>
    <source>
        <strain evidence="4">BRMSA 1199</strain>
        <strain evidence="5">BRMSA 1201</strain>
    </source>
</reference>
<dbReference type="RefSeq" id="WP_014668244.1">
    <property type="nucleotide sequence ID" value="NZ_CP008918.1"/>
</dbReference>
<evidence type="ECO:0000259" key="3">
    <source>
        <dbReference type="Pfam" id="PF20155"/>
    </source>
</evidence>
<feature type="domain" description="Tape measure protein N-terminal" evidence="3">
    <location>
        <begin position="99"/>
        <end position="287"/>
    </location>
</feature>
<keyword evidence="2" id="KW-0472">Membrane</keyword>
<evidence type="ECO:0000256" key="2">
    <source>
        <dbReference type="SAM" id="Phobius"/>
    </source>
</evidence>
<sequence length="1115" mass="119853">MSNLTLALKIKADLNNALHNFKALEAELQRTGKSAGALGAKSGIGAKGLDALGKQADNVTNKLGKTRAGIESISRQLSRLQQLSTAFIGINLGTSGIQSLLNTADAYNNYEARIRLVSRSNKDAQGTFRELMQVANDTGQLFEATAELYTRVYRSMGSNANSAEILQFTKTIQQALVVSGAGAQEAKAALIQLSQGLASGTLRGEEFNSVAEQAPVILEILQKSLGKTRGELRKMAEDGELTPQLILAATKEAQEQIQAQYDQMPKTISRAVNELSNAWLQFIGQADNATSASSLIASSISALADSLDELGAIAIVAGAVFGVRLLASLRKVAIAYVQEQAAATKSTLATRAKAQIDVMAARSAHIAAVKELELARAKDAGYASSKRLTLAMQTEEAASKRLALAKGMLAKAEASAKGVGLASRIGSGALAFVGGGFGAAVLATFGLIAAYQYLKAKEEELEAQYNQTLSSIQSHIDKTEELIESRQRLGEIGGFSDRMAQLESNKKALDDAKKELELLKAKRAEIQEINQISGFGFADTSKLEEYNKKIQELENQANKLTTNTKNLSEITESQLNAAFDAAIEHGGALAEKLREIGDANAKEAIELLTPVIKDAEEQMKSASSELDEINVKLGKELVNVTQTAKEQLLSLGEKFMAMARDAGLSGQVLDTFNKKLAENLKLIDEIDNAKIAKDNEKFFGDLSKRARQAKMTTEERLVDDINHREGATPEQIAQALKDAKAIAEGEKYRKSKNKKTKYDADAKNLELNIQYLRLTGQEVKANLTDIEGRYNKLLAEFQKAGNVEGINLIKKVLPLEQAKVQIDGVQAEINRLFQNQSAQEQRIQSQVNTGLISHLEGQRQLKEVYAQTVTEIEKQLPLLEKLSKMPGAQGEQARNMLEQMKLKIVELKSAGNDLEKAFKDGLTQGIQSSLMGLAQGTMTLRDAIKNLALTIVNSMAQIAAQQLAMQATSAIGGLFGAVGGVVTAATGGYITGPGTGTSDSIPARLSNGEYVIRAASVSRYGVDFLHAINRGQLRKYSTGGLVSMPKVSTGKEPGLTQAMQNNTGVHAVASPVHIQQTLAVDSAELFTAGINTYDGEQAVLTVIRANKQTIKEELK</sequence>
<evidence type="ECO:0000313" key="4">
    <source>
        <dbReference type="EMBL" id="AWW87164.1"/>
    </source>
</evidence>
<feature type="transmembrane region" description="Helical" evidence="2">
    <location>
        <begin position="429"/>
        <end position="454"/>
    </location>
</feature>
<dbReference type="NCBIfam" id="TIGR02675">
    <property type="entry name" value="tape_meas_nterm"/>
    <property type="match status" value="1"/>
</dbReference>
<dbReference type="AlphaFoldDB" id="A0A2Z4K412"/>
<dbReference type="KEGG" id="pmul:DR93_1425"/>
<dbReference type="EMBL" id="MG023086">
    <property type="protein sequence ID" value="AWW87212.1"/>
    <property type="molecule type" value="Genomic_DNA"/>
</dbReference>
<dbReference type="InterPro" id="IPR013491">
    <property type="entry name" value="Tape_meas_N"/>
</dbReference>
<accession>A0A2Z4K412</accession>
<keyword evidence="2" id="KW-1133">Transmembrane helix</keyword>
<evidence type="ECO:0000313" key="5">
    <source>
        <dbReference type="EMBL" id="AWW87212.1"/>
    </source>
</evidence>
<feature type="transmembrane region" description="Helical" evidence="2">
    <location>
        <begin position="310"/>
        <end position="327"/>
    </location>
</feature>
<keyword evidence="1" id="KW-0175">Coiled coil</keyword>
<organism evidence="5">
    <name type="scientific">Pasteurella multocida</name>
    <dbReference type="NCBI Taxonomy" id="747"/>
    <lineage>
        <taxon>Bacteria</taxon>
        <taxon>Pseudomonadati</taxon>
        <taxon>Pseudomonadota</taxon>
        <taxon>Gammaproteobacteria</taxon>
        <taxon>Pasteurellales</taxon>
        <taxon>Pasteurellaceae</taxon>
        <taxon>Pasteurella</taxon>
    </lineage>
</organism>
<proteinExistence type="predicted"/>
<feature type="coiled-coil region" evidence="1">
    <location>
        <begin position="499"/>
        <end position="570"/>
    </location>
</feature>
<protein>
    <submittedName>
        <fullName evidence="5">Tail length tape-measure protein</fullName>
    </submittedName>
</protein>